<dbReference type="AlphaFoldDB" id="A0AAV7GXZ5"/>
<protein>
    <recommendedName>
        <fullName evidence="1">Glycosyl transferase 48 domain-containing protein</fullName>
    </recommendedName>
</protein>
<feature type="domain" description="Glycosyl transferase 48" evidence="1">
    <location>
        <begin position="2"/>
        <end position="85"/>
    </location>
</feature>
<evidence type="ECO:0000313" key="2">
    <source>
        <dbReference type="EMBL" id="KAH0460941.1"/>
    </source>
</evidence>
<evidence type="ECO:0000259" key="1">
    <source>
        <dbReference type="Pfam" id="PF02364"/>
    </source>
</evidence>
<dbReference type="Proteomes" id="UP000775213">
    <property type="component" value="Unassembled WGS sequence"/>
</dbReference>
<dbReference type="Pfam" id="PF02364">
    <property type="entry name" value="Glucan_synthase"/>
    <property type="match status" value="1"/>
</dbReference>
<dbReference type="EMBL" id="JAGFBR010000009">
    <property type="protein sequence ID" value="KAH0460941.1"/>
    <property type="molecule type" value="Genomic_DNA"/>
</dbReference>
<organism evidence="2 3">
    <name type="scientific">Dendrobium chrysotoxum</name>
    <name type="common">Orchid</name>
    <dbReference type="NCBI Taxonomy" id="161865"/>
    <lineage>
        <taxon>Eukaryota</taxon>
        <taxon>Viridiplantae</taxon>
        <taxon>Streptophyta</taxon>
        <taxon>Embryophyta</taxon>
        <taxon>Tracheophyta</taxon>
        <taxon>Spermatophyta</taxon>
        <taxon>Magnoliopsida</taxon>
        <taxon>Liliopsida</taxon>
        <taxon>Asparagales</taxon>
        <taxon>Orchidaceae</taxon>
        <taxon>Epidendroideae</taxon>
        <taxon>Malaxideae</taxon>
        <taxon>Dendrobiinae</taxon>
        <taxon>Dendrobium</taxon>
    </lineage>
</organism>
<dbReference type="GO" id="GO:0006075">
    <property type="term" value="P:(1-&gt;3)-beta-D-glucan biosynthetic process"/>
    <property type="evidence" value="ECO:0007669"/>
    <property type="project" value="InterPro"/>
</dbReference>
<dbReference type="PANTHER" id="PTHR12741:SF106">
    <property type="entry name" value="CALLOSE SYNTHASE 5"/>
    <property type="match status" value="1"/>
</dbReference>
<gene>
    <name evidence="2" type="ORF">IEQ34_008516</name>
</gene>
<evidence type="ECO:0000313" key="3">
    <source>
        <dbReference type="Proteomes" id="UP000775213"/>
    </source>
</evidence>
<dbReference type="GO" id="GO:0000148">
    <property type="term" value="C:1,3-beta-D-glucan synthase complex"/>
    <property type="evidence" value="ECO:0007669"/>
    <property type="project" value="InterPro"/>
</dbReference>
<sequence length="138" mass="15461">MIFHITRGDISKASHGINLSEDIFAGFNSTLRQGNITHHEYIPVGKGRDVGLNQISLFKAKVAYNNGEQILSRDIYHLGHRFNFRTLCYSMMRGNNPLKAAMASQSVVQLGLLMALPMFIEIGLKREIRTALGDIIIM</sequence>
<reference evidence="2 3" key="1">
    <citation type="journal article" date="2021" name="Hortic Res">
        <title>Chromosome-scale assembly of the Dendrobium chrysotoxum genome enhances the understanding of orchid evolution.</title>
        <authorList>
            <person name="Zhang Y."/>
            <person name="Zhang G.Q."/>
            <person name="Zhang D."/>
            <person name="Liu X.D."/>
            <person name="Xu X.Y."/>
            <person name="Sun W.H."/>
            <person name="Yu X."/>
            <person name="Zhu X."/>
            <person name="Wang Z.W."/>
            <person name="Zhao X."/>
            <person name="Zhong W.Y."/>
            <person name="Chen H."/>
            <person name="Yin W.L."/>
            <person name="Huang T."/>
            <person name="Niu S.C."/>
            <person name="Liu Z.J."/>
        </authorList>
    </citation>
    <scope>NUCLEOTIDE SEQUENCE [LARGE SCALE GENOMIC DNA]</scope>
    <source>
        <strain evidence="2">Lindl</strain>
    </source>
</reference>
<dbReference type="GO" id="GO:0003843">
    <property type="term" value="F:1,3-beta-D-glucan synthase activity"/>
    <property type="evidence" value="ECO:0007669"/>
    <property type="project" value="InterPro"/>
</dbReference>
<keyword evidence="3" id="KW-1185">Reference proteome</keyword>
<dbReference type="GO" id="GO:0005886">
    <property type="term" value="C:plasma membrane"/>
    <property type="evidence" value="ECO:0007669"/>
    <property type="project" value="TreeGrafter"/>
</dbReference>
<dbReference type="InterPro" id="IPR003440">
    <property type="entry name" value="Glyco_trans_48_dom"/>
</dbReference>
<proteinExistence type="predicted"/>
<comment type="caution">
    <text evidence="2">The sequence shown here is derived from an EMBL/GenBank/DDBJ whole genome shotgun (WGS) entry which is preliminary data.</text>
</comment>
<accession>A0AAV7GXZ5</accession>
<name>A0AAV7GXZ5_DENCH</name>
<dbReference type="PANTHER" id="PTHR12741">
    <property type="entry name" value="LYST-INTERACTING PROTEIN LIP5 DOPAMINE RESPONSIVE PROTEIN DRG-1"/>
    <property type="match status" value="1"/>
</dbReference>